<dbReference type="Proteomes" id="UP000032611">
    <property type="component" value="Chromosome"/>
</dbReference>
<evidence type="ECO:0000313" key="4">
    <source>
        <dbReference type="EMBL" id="AJY46286.1"/>
    </source>
</evidence>
<gene>
    <name evidence="4" type="ORF">TM49_12365</name>
</gene>
<evidence type="ECO:0000259" key="3">
    <source>
        <dbReference type="SMART" id="SM00062"/>
    </source>
</evidence>
<dbReference type="STRING" id="1486262.TM49_12365"/>
<feature type="domain" description="Solute-binding protein family 3/N-terminal" evidence="3">
    <location>
        <begin position="32"/>
        <end position="273"/>
    </location>
</feature>
<dbReference type="AlphaFoldDB" id="A0A0D5LQ65"/>
<dbReference type="SMART" id="SM00062">
    <property type="entry name" value="PBPb"/>
    <property type="match status" value="1"/>
</dbReference>
<dbReference type="Gene3D" id="3.40.190.10">
    <property type="entry name" value="Periplasmic binding protein-like II"/>
    <property type="match status" value="2"/>
</dbReference>
<evidence type="ECO:0000256" key="1">
    <source>
        <dbReference type="ARBA" id="ARBA00022729"/>
    </source>
</evidence>
<name>A0A0D5LQ65_MAREN</name>
<dbReference type="OrthoDB" id="9768183at2"/>
<dbReference type="RefSeq" id="WP_045681628.1">
    <property type="nucleotide sequence ID" value="NZ_CP010803.1"/>
</dbReference>
<proteinExistence type="predicted"/>
<dbReference type="PANTHER" id="PTHR35936:SF17">
    <property type="entry name" value="ARGININE-BINDING EXTRACELLULAR PROTEIN ARTP"/>
    <property type="match status" value="1"/>
</dbReference>
<dbReference type="HOGENOM" id="CLU_019602_18_1_5"/>
<feature type="signal peptide" evidence="2">
    <location>
        <begin position="1"/>
        <end position="24"/>
    </location>
</feature>
<accession>A0A0D5LQ65</accession>
<organism evidence="4 5">
    <name type="scientific">Martelella endophytica</name>
    <dbReference type="NCBI Taxonomy" id="1486262"/>
    <lineage>
        <taxon>Bacteria</taxon>
        <taxon>Pseudomonadati</taxon>
        <taxon>Pseudomonadota</taxon>
        <taxon>Alphaproteobacteria</taxon>
        <taxon>Hyphomicrobiales</taxon>
        <taxon>Aurantimonadaceae</taxon>
        <taxon>Martelella</taxon>
    </lineage>
</organism>
<keyword evidence="5" id="KW-1185">Reference proteome</keyword>
<dbReference type="EMBL" id="CP010803">
    <property type="protein sequence ID" value="AJY46286.1"/>
    <property type="molecule type" value="Genomic_DNA"/>
</dbReference>
<reference evidence="4 5" key="1">
    <citation type="journal article" date="2015" name="Genome Announc.">
        <title>Complete genome sequence of Martelella endophytica YC6887, which has antifungal activity associated with a halophyte.</title>
        <authorList>
            <person name="Khan A."/>
            <person name="Khan H."/>
            <person name="Chung E.J."/>
            <person name="Hossain M.T."/>
            <person name="Chung Y.R."/>
        </authorList>
    </citation>
    <scope>NUCLEOTIDE SEQUENCE [LARGE SCALE GENOMIC DNA]</scope>
    <source>
        <strain evidence="4">YC6887</strain>
    </source>
</reference>
<evidence type="ECO:0000313" key="5">
    <source>
        <dbReference type="Proteomes" id="UP000032611"/>
    </source>
</evidence>
<protein>
    <recommendedName>
        <fullName evidence="3">Solute-binding protein family 3/N-terminal domain-containing protein</fullName>
    </recommendedName>
</protein>
<sequence length="283" mass="29962">MISAHKGLALALAATFAFTAPAFAEGTLEDGTVHFAADFAAAPNQFIKTDGTMDGLNVDMCGEIAKRMGDDIEWTNLAFSGLVPGLQAERFDALCTAIFINPDRLKIMNMISYVQWGEGLMVPEGNPDAISCDGEIGKPESYDACFDGLAGKTVSVAAGGTTNKHLEEQSERLKAAGMDGIEVRAFDSNSEAIQALVSGQAEAAYLNDPQAAFYISQSGAPFEIAFAGFAANQLAIATLKDNTVLAERILDALKAMKDDGTYQTIVEKWGVSAVPEFVLNPGE</sequence>
<dbReference type="KEGG" id="mey:TM49_12365"/>
<dbReference type="CDD" id="cd01004">
    <property type="entry name" value="PBP2_MidA_like"/>
    <property type="match status" value="1"/>
</dbReference>
<dbReference type="InterPro" id="IPR001638">
    <property type="entry name" value="Solute-binding_3/MltF_N"/>
</dbReference>
<dbReference type="Pfam" id="PF00497">
    <property type="entry name" value="SBP_bac_3"/>
    <property type="match status" value="1"/>
</dbReference>
<feature type="chain" id="PRO_5002295356" description="Solute-binding protein family 3/N-terminal domain-containing protein" evidence="2">
    <location>
        <begin position="25"/>
        <end position="283"/>
    </location>
</feature>
<dbReference type="PANTHER" id="PTHR35936">
    <property type="entry name" value="MEMBRANE-BOUND LYTIC MUREIN TRANSGLYCOSYLASE F"/>
    <property type="match status" value="1"/>
</dbReference>
<dbReference type="PATRIC" id="fig|1486262.3.peg.2558"/>
<keyword evidence="1 2" id="KW-0732">Signal</keyword>
<evidence type="ECO:0000256" key="2">
    <source>
        <dbReference type="SAM" id="SignalP"/>
    </source>
</evidence>
<dbReference type="SUPFAM" id="SSF53850">
    <property type="entry name" value="Periplasmic binding protein-like II"/>
    <property type="match status" value="1"/>
</dbReference>